<proteinExistence type="predicted"/>
<evidence type="ECO:0000313" key="1">
    <source>
        <dbReference type="EMBL" id="SDF76110.1"/>
    </source>
</evidence>
<evidence type="ECO:0000313" key="2">
    <source>
        <dbReference type="Proteomes" id="UP000199415"/>
    </source>
</evidence>
<name>A0A1G7NS81_9PROT</name>
<sequence>MHLGRLLDSVECADPIELLGERFDLVTVARARHAADAAGESLPAYAQLAVRQFVVSADEEAWAQVVGRMQDGESPEGACLEAMLRHRLDG</sequence>
<protein>
    <submittedName>
        <fullName evidence="1">Uncharacterized protein</fullName>
    </submittedName>
</protein>
<dbReference type="AlphaFoldDB" id="A0A1G7NS81"/>
<dbReference type="RefSeq" id="WP_090018888.1">
    <property type="nucleotide sequence ID" value="NZ_FNCE01000002.1"/>
</dbReference>
<dbReference type="Proteomes" id="UP000199415">
    <property type="component" value="Unassembled WGS sequence"/>
</dbReference>
<reference evidence="1 2" key="1">
    <citation type="submission" date="2016-10" db="EMBL/GenBank/DDBJ databases">
        <authorList>
            <person name="de Groot N.N."/>
        </authorList>
    </citation>
    <scope>NUCLEOTIDE SEQUENCE [LARGE SCALE GENOMIC DNA]</scope>
    <source>
        <strain evidence="1 2">DSM 25584</strain>
    </source>
</reference>
<accession>A0A1G7NS81</accession>
<dbReference type="STRING" id="1082479.SAMN05216241_102258"/>
<dbReference type="EMBL" id="FNCE01000002">
    <property type="protein sequence ID" value="SDF76110.1"/>
    <property type="molecule type" value="Genomic_DNA"/>
</dbReference>
<keyword evidence="2" id="KW-1185">Reference proteome</keyword>
<gene>
    <name evidence="1" type="ORF">SAMN05216241_102258</name>
</gene>
<organism evidence="1 2">
    <name type="scientific">Limimonas halophila</name>
    <dbReference type="NCBI Taxonomy" id="1082479"/>
    <lineage>
        <taxon>Bacteria</taxon>
        <taxon>Pseudomonadati</taxon>
        <taxon>Pseudomonadota</taxon>
        <taxon>Alphaproteobacteria</taxon>
        <taxon>Rhodospirillales</taxon>
        <taxon>Rhodovibrionaceae</taxon>
        <taxon>Limimonas</taxon>
    </lineage>
</organism>
<dbReference type="OrthoDB" id="8453614at2"/>